<accession>A0A1M7UTE3</accession>
<dbReference type="RefSeq" id="WP_072920344.1">
    <property type="nucleotide sequence ID" value="NZ_FRDM01000029.1"/>
</dbReference>
<protein>
    <recommendedName>
        <fullName evidence="5">DUF2631 domain-containing protein</fullName>
    </recommendedName>
</protein>
<feature type="compositionally biased region" description="Basic and acidic residues" evidence="1">
    <location>
        <begin position="1"/>
        <end position="12"/>
    </location>
</feature>
<evidence type="ECO:0008006" key="5">
    <source>
        <dbReference type="Google" id="ProtNLM"/>
    </source>
</evidence>
<reference evidence="3 4" key="1">
    <citation type="submission" date="2016-12" db="EMBL/GenBank/DDBJ databases">
        <authorList>
            <person name="Song W.-J."/>
            <person name="Kurnit D.M."/>
        </authorList>
    </citation>
    <scope>NUCLEOTIDE SEQUENCE [LARGE SCALE GENOMIC DNA]</scope>
    <source>
        <strain evidence="3 4">DSM 43162</strain>
    </source>
</reference>
<evidence type="ECO:0000256" key="2">
    <source>
        <dbReference type="SAM" id="Phobius"/>
    </source>
</evidence>
<dbReference type="OrthoDB" id="3401220at2"/>
<dbReference type="AlphaFoldDB" id="A0A1M7UTE3"/>
<organism evidence="3 4">
    <name type="scientific">Geodermatophilus obscurus</name>
    <dbReference type="NCBI Taxonomy" id="1861"/>
    <lineage>
        <taxon>Bacteria</taxon>
        <taxon>Bacillati</taxon>
        <taxon>Actinomycetota</taxon>
        <taxon>Actinomycetes</taxon>
        <taxon>Geodermatophilales</taxon>
        <taxon>Geodermatophilaceae</taxon>
        <taxon>Geodermatophilus</taxon>
    </lineage>
</organism>
<dbReference type="EMBL" id="FRDM01000029">
    <property type="protein sequence ID" value="SHN86311.1"/>
    <property type="molecule type" value="Genomic_DNA"/>
</dbReference>
<dbReference type="Proteomes" id="UP000184428">
    <property type="component" value="Unassembled WGS sequence"/>
</dbReference>
<dbReference type="InterPro" id="IPR024341">
    <property type="entry name" value="DUF2631"/>
</dbReference>
<proteinExistence type="predicted"/>
<keyword evidence="2" id="KW-0472">Membrane</keyword>
<evidence type="ECO:0000313" key="4">
    <source>
        <dbReference type="Proteomes" id="UP000184428"/>
    </source>
</evidence>
<keyword evidence="2" id="KW-0812">Transmembrane</keyword>
<feature type="transmembrane region" description="Helical" evidence="2">
    <location>
        <begin position="54"/>
        <end position="72"/>
    </location>
</feature>
<feature type="region of interest" description="Disordered" evidence="1">
    <location>
        <begin position="1"/>
        <end position="25"/>
    </location>
</feature>
<evidence type="ECO:0000256" key="1">
    <source>
        <dbReference type="SAM" id="MobiDB-lite"/>
    </source>
</evidence>
<evidence type="ECO:0000313" key="3">
    <source>
        <dbReference type="EMBL" id="SHN86311.1"/>
    </source>
</evidence>
<dbReference type="Pfam" id="PF10939">
    <property type="entry name" value="DUF2631"/>
    <property type="match status" value="1"/>
</dbReference>
<keyword evidence="2" id="KW-1133">Transmembrane helix</keyword>
<sequence>MSEQTHRERISVDHPGTGRVNQPGREEAVVRADSHPVEHERPEEWGWHGETGRWGRIGAVIAILFMLSYLIGNHEGRIEDLWVLGIAGTMILIMIVDWRRRRNAWRAK</sequence>
<gene>
    <name evidence="3" type="ORF">SAMN05660350_03914</name>
</gene>
<feature type="transmembrane region" description="Helical" evidence="2">
    <location>
        <begin position="78"/>
        <end position="98"/>
    </location>
</feature>
<name>A0A1M7UTE3_9ACTN</name>